<protein>
    <submittedName>
        <fullName evidence="1">Uncharacterized protein</fullName>
    </submittedName>
</protein>
<sequence>MDVLSHFVLVYSLGMTIDKDDVKILSDLIASSIDSKLGKNLEKVGDVVDMRVDAKLGKNLEKVGDLIDTKMIDFFQTVTLPATENILESHRVETSNGFSRLERKIDNMTDMLTDKVSDHEKRIVKLEIATA</sequence>
<comment type="caution">
    <text evidence="1">The sequence shown here is derived from an EMBL/GenBank/DDBJ whole genome shotgun (WGS) entry which is preliminary data.</text>
</comment>
<dbReference type="AlphaFoldDB" id="A0A1F5FP56"/>
<name>A0A1F5FP56_9BACT</name>
<gene>
    <name evidence="1" type="ORF">A2572_01140</name>
</gene>
<dbReference type="EMBL" id="MFAQ01000045">
    <property type="protein sequence ID" value="OGD81388.1"/>
    <property type="molecule type" value="Genomic_DNA"/>
</dbReference>
<dbReference type="Proteomes" id="UP000179237">
    <property type="component" value="Unassembled WGS sequence"/>
</dbReference>
<reference evidence="1 2" key="1">
    <citation type="journal article" date="2016" name="Nat. Commun.">
        <title>Thousands of microbial genomes shed light on interconnected biogeochemical processes in an aquifer system.</title>
        <authorList>
            <person name="Anantharaman K."/>
            <person name="Brown C.T."/>
            <person name="Hug L.A."/>
            <person name="Sharon I."/>
            <person name="Castelle C.J."/>
            <person name="Probst A.J."/>
            <person name="Thomas B.C."/>
            <person name="Singh A."/>
            <person name="Wilkins M.J."/>
            <person name="Karaoz U."/>
            <person name="Brodie E.L."/>
            <person name="Williams K.H."/>
            <person name="Hubbard S.S."/>
            <person name="Banfield J.F."/>
        </authorList>
    </citation>
    <scope>NUCLEOTIDE SEQUENCE [LARGE SCALE GENOMIC DNA]</scope>
</reference>
<evidence type="ECO:0000313" key="1">
    <source>
        <dbReference type="EMBL" id="OGD81388.1"/>
    </source>
</evidence>
<organism evidence="1 2">
    <name type="scientific">Candidatus Collierbacteria bacterium RIFOXYD1_FULL_40_9</name>
    <dbReference type="NCBI Taxonomy" id="1817731"/>
    <lineage>
        <taxon>Bacteria</taxon>
        <taxon>Candidatus Collieribacteriota</taxon>
    </lineage>
</organism>
<proteinExistence type="predicted"/>
<evidence type="ECO:0000313" key="2">
    <source>
        <dbReference type="Proteomes" id="UP000179237"/>
    </source>
</evidence>
<accession>A0A1F5FP56</accession>